<protein>
    <recommendedName>
        <fullName evidence="2">WxL domain-containing protein</fullName>
    </recommendedName>
</protein>
<dbReference type="PATRIC" id="fig|1423719.4.peg.1137"/>
<organism evidence="3 4">
    <name type="scientific">Dellaglioa algida DSM 15638</name>
    <dbReference type="NCBI Taxonomy" id="1423719"/>
    <lineage>
        <taxon>Bacteria</taxon>
        <taxon>Bacillati</taxon>
        <taxon>Bacillota</taxon>
        <taxon>Bacilli</taxon>
        <taxon>Lactobacillales</taxon>
        <taxon>Lactobacillaceae</taxon>
        <taxon>Dellaglioa</taxon>
    </lineage>
</organism>
<dbReference type="OrthoDB" id="2327001at2"/>
<reference evidence="3 4" key="1">
    <citation type="journal article" date="2015" name="Genome Announc.">
        <title>Expanding the biotechnology potential of lactobacilli through comparative genomics of 213 strains and associated genera.</title>
        <authorList>
            <person name="Sun Z."/>
            <person name="Harris H.M."/>
            <person name="McCann A."/>
            <person name="Guo C."/>
            <person name="Argimon S."/>
            <person name="Zhang W."/>
            <person name="Yang X."/>
            <person name="Jeffery I.B."/>
            <person name="Cooney J.C."/>
            <person name="Kagawa T.F."/>
            <person name="Liu W."/>
            <person name="Song Y."/>
            <person name="Salvetti E."/>
            <person name="Wrobel A."/>
            <person name="Rasinkangas P."/>
            <person name="Parkhill J."/>
            <person name="Rea M.C."/>
            <person name="O'Sullivan O."/>
            <person name="Ritari J."/>
            <person name="Douillard F.P."/>
            <person name="Paul Ross R."/>
            <person name="Yang R."/>
            <person name="Briner A.E."/>
            <person name="Felis G.E."/>
            <person name="de Vos W.M."/>
            <person name="Barrangou R."/>
            <person name="Klaenhammer T.R."/>
            <person name="Caufield P.W."/>
            <person name="Cui Y."/>
            <person name="Zhang H."/>
            <person name="O'Toole P.W."/>
        </authorList>
    </citation>
    <scope>NUCLEOTIDE SEQUENCE [LARGE SCALE GENOMIC DNA]</scope>
    <source>
        <strain evidence="3 4">DSM 15638</strain>
    </source>
</reference>
<dbReference type="Pfam" id="PF13731">
    <property type="entry name" value="WxL"/>
    <property type="match status" value="1"/>
</dbReference>
<sequence length="306" mass="31728">MKFNKLTGSVLAGATLLSLLAPATVSAATENGNAAANGGTALPQTDNTKVGISFGDNTHNSNTGYLRLQMVPHILDFGNHTLLDAAYPTFTADGMNEGKKDNTRYPNYENGDTNKTAVLNTKGDAALSSVDGKAWATVVDKQITRTAAETDAKNTAASGDWTLSVKSNNELTAVDSQGNAMPNDSISDATLSFKNTASAQTQDVYGLTQEGQDKTWTDDVAALKAANPALETPAAVSTVTPNIGLTLAKTAGTDVTVATAKAAEGQGANVFGWNTNDIKLTMPKSASVDNAVYQADLTWTLSSTVA</sequence>
<keyword evidence="4" id="KW-1185">Reference proteome</keyword>
<feature type="signal peptide" evidence="1">
    <location>
        <begin position="1"/>
        <end position="27"/>
    </location>
</feature>
<name>A0A0R1HH63_9LACO</name>
<comment type="caution">
    <text evidence="3">The sequence shown here is derived from an EMBL/GenBank/DDBJ whole genome shotgun (WGS) entry which is preliminary data.</text>
</comment>
<dbReference type="AlphaFoldDB" id="A0A0R1HH63"/>
<dbReference type="Proteomes" id="UP000051450">
    <property type="component" value="Unassembled WGS sequence"/>
</dbReference>
<dbReference type="STRING" id="1423719.FC66_GL001116"/>
<proteinExistence type="predicted"/>
<evidence type="ECO:0000256" key="1">
    <source>
        <dbReference type="SAM" id="SignalP"/>
    </source>
</evidence>
<dbReference type="RefSeq" id="WP_057974173.1">
    <property type="nucleotide sequence ID" value="NZ_AZDI01000004.1"/>
</dbReference>
<feature type="domain" description="WxL" evidence="2">
    <location>
        <begin position="150"/>
        <end position="304"/>
    </location>
</feature>
<keyword evidence="1" id="KW-0732">Signal</keyword>
<gene>
    <name evidence="3" type="ORF">FC66_GL001116</name>
</gene>
<accession>A0A0R1HH63</accession>
<dbReference type="InterPro" id="IPR027994">
    <property type="entry name" value="WxL_dom"/>
</dbReference>
<feature type="chain" id="PRO_5006405117" description="WxL domain-containing protein" evidence="1">
    <location>
        <begin position="28"/>
        <end position="306"/>
    </location>
</feature>
<evidence type="ECO:0000259" key="2">
    <source>
        <dbReference type="Pfam" id="PF13731"/>
    </source>
</evidence>
<evidence type="ECO:0000313" key="4">
    <source>
        <dbReference type="Proteomes" id="UP000051450"/>
    </source>
</evidence>
<evidence type="ECO:0000313" key="3">
    <source>
        <dbReference type="EMBL" id="KRK45885.1"/>
    </source>
</evidence>
<dbReference type="EMBL" id="AZDI01000004">
    <property type="protein sequence ID" value="KRK45885.1"/>
    <property type="molecule type" value="Genomic_DNA"/>
</dbReference>